<feature type="domain" description="YknX-like beta-barrel" evidence="5">
    <location>
        <begin position="226"/>
        <end position="304"/>
    </location>
</feature>
<accession>A0A427TS27</accession>
<evidence type="ECO:0000313" key="7">
    <source>
        <dbReference type="Proteomes" id="UP000279911"/>
    </source>
</evidence>
<sequence length="411" mass="45681">MKKKTAILLSAGLIFVSGNLYLALRDDSKAVRSSYINSWAKVGKETMTETLQAAGVVTPEEEHHVYFNSNSSEFKNFLVKEGEEVDTGTPLFEYSSNNIDAELARLEAEKDQLVTEATLLEEQIKQLSYLQTVSASSNNSTPVFGDGSSSSSSSNDLMTVSIEKEIYDKELEKSRVEAEIDKYDDLIDSYDGSDQLEISSDVSGSVKKINYELNNPIVTIISDTPKVEGTFTERDLKQVQEGMEVYVKSDLFEGAIGGTLTKIAKHPETDPSVKKESHFPFEIELELEDDEHEIVHGTHVNVSVVTNQVVNTATVSDRAVEKGKKNSYIYVLNETGKVEKRKISKGLQIGGKTELKKGAKPGELVVQKPKKVQKDKSPFFSKLKPSYLTKKVFTQEGKRQIFKGVMVGFFK</sequence>
<dbReference type="GO" id="GO:1990281">
    <property type="term" value="C:efflux pump complex"/>
    <property type="evidence" value="ECO:0007669"/>
    <property type="project" value="TreeGrafter"/>
</dbReference>
<reference evidence="7" key="1">
    <citation type="submission" date="2018-12" db="EMBL/GenBank/DDBJ databases">
        <title>Bacillus chawlae sp. nov., Bacillus glennii sp. nov., and Bacillus saganii sp. nov. Isolated from the Vehicle Assembly Building at Kennedy Space Center where the Viking Spacecraft were Assembled.</title>
        <authorList>
            <person name="Seuylemezian A."/>
            <person name="Vaishampayan P."/>
        </authorList>
    </citation>
    <scope>NUCLEOTIDE SEQUENCE [LARGE SCALE GENOMIC DNA]</scope>
    <source>
        <strain evidence="7">DSM 13966</strain>
    </source>
</reference>
<dbReference type="Gene3D" id="2.40.420.20">
    <property type="match status" value="1"/>
</dbReference>
<dbReference type="OrthoDB" id="2446145at2"/>
<dbReference type="EMBL" id="RSFW01000013">
    <property type="protein sequence ID" value="RSD27068.1"/>
    <property type="molecule type" value="Genomic_DNA"/>
</dbReference>
<comment type="caution">
    <text evidence="6">The sequence shown here is derived from an EMBL/GenBank/DDBJ whole genome shotgun (WGS) entry which is preliminary data.</text>
</comment>
<proteinExistence type="predicted"/>
<evidence type="ECO:0000256" key="1">
    <source>
        <dbReference type="SAM" id="Coils"/>
    </source>
</evidence>
<dbReference type="Pfam" id="PF25984">
    <property type="entry name" value="BSH_YknX"/>
    <property type="match status" value="1"/>
</dbReference>
<dbReference type="InterPro" id="IPR058627">
    <property type="entry name" value="MdtA-like_C"/>
</dbReference>
<evidence type="ECO:0000259" key="3">
    <source>
        <dbReference type="Pfam" id="PF25967"/>
    </source>
</evidence>
<dbReference type="RefSeq" id="WP_125480059.1">
    <property type="nucleotide sequence ID" value="NZ_RSFW01000013.1"/>
</dbReference>
<dbReference type="PANTHER" id="PTHR30469:SF33">
    <property type="entry name" value="SLR1207 PROTEIN"/>
    <property type="match status" value="1"/>
</dbReference>
<dbReference type="Proteomes" id="UP000279911">
    <property type="component" value="Unassembled WGS sequence"/>
</dbReference>
<feature type="domain" description="Multidrug resistance protein MdtA-like C-terminal permuted SH3" evidence="3">
    <location>
        <begin position="317"/>
        <end position="366"/>
    </location>
</feature>
<gene>
    <name evidence="6" type="ORF">EJA10_11025</name>
</gene>
<feature type="coiled-coil region" evidence="1">
    <location>
        <begin position="96"/>
        <end position="123"/>
    </location>
</feature>
<dbReference type="InterPro" id="IPR058636">
    <property type="entry name" value="Beta-barrel_YknX"/>
</dbReference>
<dbReference type="Gene3D" id="2.40.30.170">
    <property type="match status" value="1"/>
</dbReference>
<evidence type="ECO:0000259" key="5">
    <source>
        <dbReference type="Pfam" id="PF25990"/>
    </source>
</evidence>
<feature type="domain" description="YknX-like barrel-sandwich hybrid" evidence="4">
    <location>
        <begin position="64"/>
        <end position="214"/>
    </location>
</feature>
<dbReference type="Pfam" id="PF25990">
    <property type="entry name" value="Beta-barrel_YknX"/>
    <property type="match status" value="1"/>
</dbReference>
<protein>
    <submittedName>
        <fullName evidence="6">RND transporter</fullName>
    </submittedName>
</protein>
<dbReference type="Pfam" id="PF25967">
    <property type="entry name" value="RND-MFP_C"/>
    <property type="match status" value="1"/>
</dbReference>
<feature type="region of interest" description="Disordered" evidence="2">
    <location>
        <begin position="136"/>
        <end position="155"/>
    </location>
</feature>
<organism evidence="6 7">
    <name type="scientific">Mesobacillus subterraneus</name>
    <dbReference type="NCBI Taxonomy" id="285983"/>
    <lineage>
        <taxon>Bacteria</taxon>
        <taxon>Bacillati</taxon>
        <taxon>Bacillota</taxon>
        <taxon>Bacilli</taxon>
        <taxon>Bacillales</taxon>
        <taxon>Bacillaceae</taxon>
        <taxon>Mesobacillus</taxon>
    </lineage>
</organism>
<name>A0A427TS27_9BACI</name>
<dbReference type="PANTHER" id="PTHR30469">
    <property type="entry name" value="MULTIDRUG RESISTANCE PROTEIN MDTA"/>
    <property type="match status" value="1"/>
</dbReference>
<evidence type="ECO:0000313" key="6">
    <source>
        <dbReference type="EMBL" id="RSD27068.1"/>
    </source>
</evidence>
<dbReference type="AlphaFoldDB" id="A0A427TS27"/>
<evidence type="ECO:0000256" key="2">
    <source>
        <dbReference type="SAM" id="MobiDB-lite"/>
    </source>
</evidence>
<keyword evidence="1" id="KW-0175">Coiled coil</keyword>
<dbReference type="InterPro" id="IPR058639">
    <property type="entry name" value="BSH_YknX-like"/>
</dbReference>
<dbReference type="GO" id="GO:0015562">
    <property type="term" value="F:efflux transmembrane transporter activity"/>
    <property type="evidence" value="ECO:0007669"/>
    <property type="project" value="TreeGrafter"/>
</dbReference>
<evidence type="ECO:0000259" key="4">
    <source>
        <dbReference type="Pfam" id="PF25984"/>
    </source>
</evidence>